<evidence type="ECO:0000256" key="4">
    <source>
        <dbReference type="ARBA" id="ARBA00022692"/>
    </source>
</evidence>
<accession>A0A818KSR3</accession>
<gene>
    <name evidence="11" type="ORF">FME351_LOCUS19776</name>
</gene>
<dbReference type="InterPro" id="IPR001429">
    <property type="entry name" value="P2X_purnocptor"/>
</dbReference>
<dbReference type="InterPro" id="IPR027309">
    <property type="entry name" value="P2X_extracellular_dom_sf"/>
</dbReference>
<organism evidence="11 12">
    <name type="scientific">Rotaria socialis</name>
    <dbReference type="NCBI Taxonomy" id="392032"/>
    <lineage>
        <taxon>Eukaryota</taxon>
        <taxon>Metazoa</taxon>
        <taxon>Spiralia</taxon>
        <taxon>Gnathifera</taxon>
        <taxon>Rotifera</taxon>
        <taxon>Eurotatoria</taxon>
        <taxon>Bdelloidea</taxon>
        <taxon>Philodinida</taxon>
        <taxon>Philodinidae</taxon>
        <taxon>Rotaria</taxon>
    </lineage>
</organism>
<dbReference type="PANTHER" id="PTHR10125:SF31">
    <property type="entry name" value="P2X RECEPTOR E"/>
    <property type="match status" value="1"/>
</dbReference>
<evidence type="ECO:0008006" key="13">
    <source>
        <dbReference type="Google" id="ProtNLM"/>
    </source>
</evidence>
<evidence type="ECO:0000256" key="6">
    <source>
        <dbReference type="ARBA" id="ARBA00023065"/>
    </source>
</evidence>
<dbReference type="AlphaFoldDB" id="A0A818KSR3"/>
<comment type="similarity">
    <text evidence="2">Belongs to the P2X receptor family.</text>
</comment>
<comment type="caution">
    <text evidence="11">The sequence shown here is derived from an EMBL/GenBank/DDBJ whole genome shotgun (WGS) entry which is preliminary data.</text>
</comment>
<dbReference type="Gene3D" id="1.10.287.940">
    <property type="entry name" value="atp-gated p2x4 ion channel"/>
    <property type="match status" value="1"/>
</dbReference>
<evidence type="ECO:0000256" key="9">
    <source>
        <dbReference type="ARBA" id="ARBA00023303"/>
    </source>
</evidence>
<dbReference type="GO" id="GO:0012505">
    <property type="term" value="C:endomembrane system"/>
    <property type="evidence" value="ECO:0007669"/>
    <property type="project" value="UniProtKB-SubCell"/>
</dbReference>
<evidence type="ECO:0000256" key="2">
    <source>
        <dbReference type="ARBA" id="ARBA00009848"/>
    </source>
</evidence>
<dbReference type="GO" id="GO:0001614">
    <property type="term" value="F:purinergic nucleotide receptor activity"/>
    <property type="evidence" value="ECO:0007669"/>
    <property type="project" value="InterPro"/>
</dbReference>
<evidence type="ECO:0000256" key="5">
    <source>
        <dbReference type="ARBA" id="ARBA00022989"/>
    </source>
</evidence>
<keyword evidence="5 10" id="KW-1133">Transmembrane helix</keyword>
<feature type="transmembrane region" description="Helical" evidence="10">
    <location>
        <begin position="361"/>
        <end position="382"/>
    </location>
</feature>
<reference evidence="11" key="1">
    <citation type="submission" date="2021-02" db="EMBL/GenBank/DDBJ databases">
        <authorList>
            <person name="Nowell W R."/>
        </authorList>
    </citation>
    <scope>NUCLEOTIDE SEQUENCE</scope>
</reference>
<dbReference type="GO" id="GO:0070588">
    <property type="term" value="P:calcium ion transmembrane transport"/>
    <property type="evidence" value="ECO:0007669"/>
    <property type="project" value="TreeGrafter"/>
</dbReference>
<dbReference type="PANTHER" id="PTHR10125">
    <property type="entry name" value="P2X PURINOCEPTOR"/>
    <property type="match status" value="1"/>
</dbReference>
<dbReference type="Pfam" id="PF00864">
    <property type="entry name" value="P2X_receptor"/>
    <property type="match status" value="1"/>
</dbReference>
<keyword evidence="8" id="KW-1071">Ligand-gated ion channel</keyword>
<keyword evidence="3" id="KW-0813">Transport</keyword>
<dbReference type="NCBIfam" id="TIGR00863">
    <property type="entry name" value="P2X"/>
    <property type="match status" value="1"/>
</dbReference>
<dbReference type="GO" id="GO:0004931">
    <property type="term" value="F:extracellularly ATP-gated monoatomic cation channel activity"/>
    <property type="evidence" value="ECO:0007669"/>
    <property type="project" value="InterPro"/>
</dbReference>
<proteinExistence type="inferred from homology"/>
<name>A0A818KSR3_9BILA</name>
<dbReference type="Proteomes" id="UP000663869">
    <property type="component" value="Unassembled WGS sequence"/>
</dbReference>
<dbReference type="GO" id="GO:0005886">
    <property type="term" value="C:plasma membrane"/>
    <property type="evidence" value="ECO:0007669"/>
    <property type="project" value="InterPro"/>
</dbReference>
<evidence type="ECO:0000256" key="1">
    <source>
        <dbReference type="ARBA" id="ARBA00004308"/>
    </source>
</evidence>
<dbReference type="GO" id="GO:0033198">
    <property type="term" value="P:response to ATP"/>
    <property type="evidence" value="ECO:0007669"/>
    <property type="project" value="InterPro"/>
</dbReference>
<dbReference type="Gene3D" id="2.60.490.10">
    <property type="entry name" value="atp-gated p2x4 ion channel domain"/>
    <property type="match status" value="1"/>
</dbReference>
<keyword evidence="6" id="KW-0406">Ion transport</keyword>
<comment type="subcellular location">
    <subcellularLocation>
        <location evidence="1">Endomembrane system</location>
    </subcellularLocation>
</comment>
<dbReference type="GO" id="GO:0098794">
    <property type="term" value="C:postsynapse"/>
    <property type="evidence" value="ECO:0007669"/>
    <property type="project" value="GOC"/>
</dbReference>
<dbReference type="EMBL" id="CAJNYU010002478">
    <property type="protein sequence ID" value="CAF3557168.1"/>
    <property type="molecule type" value="Genomic_DNA"/>
</dbReference>
<evidence type="ECO:0000313" key="11">
    <source>
        <dbReference type="EMBL" id="CAF3557168.1"/>
    </source>
</evidence>
<protein>
    <recommendedName>
        <fullName evidence="13">P2X purinoceptor</fullName>
    </recommendedName>
</protein>
<keyword evidence="7 10" id="KW-0472">Membrane</keyword>
<sequence>MRLTSFVKDRNSIGKSVTNVLTGFFSEYETQKLVLIHSVKYVGLRRIIQIIVLIYFVIYFLIYEKGYQKQSTAIVSSVALKVKGIGYVRTPENKTIIMDVADYIIPASENNAIFVMTTFIETDQRRSTCAESSQLKQAKCRSNSDCVTKSFIAGMNGLWTGRCLFTSKPTVIIGAENTTNSRTGLCEYEGWCPPEDDAVSPMYIRGPLGFRIFIKNFIEFPAFGVKHKNMVADLKPCVFHPTDDKDCPIFPLDYIVNQAENDSNERDLMLQYGGVIGVKLNWICNLDRNIKMCKPQYSFARLDVPYREKPFSVGFNFRYASTWKHERGQFRTLTKVYGLRFIIATSGKAGKFDFITLSLNIGSLVGIFGLATFVCDIIILNLSKRAKLYRKHICETVHFRTRFSSAIPLMKMDSKGSSSNRLNPRRKDETTLLNELITDSTKIREKTVGMRSLIVNDMNHLHCSPLV</sequence>
<keyword evidence="4 10" id="KW-0812">Transmembrane</keyword>
<feature type="transmembrane region" description="Helical" evidence="10">
    <location>
        <begin position="47"/>
        <end position="63"/>
    </location>
</feature>
<evidence type="ECO:0000313" key="12">
    <source>
        <dbReference type="Proteomes" id="UP000663869"/>
    </source>
</evidence>
<evidence type="ECO:0000256" key="8">
    <source>
        <dbReference type="ARBA" id="ARBA00023286"/>
    </source>
</evidence>
<evidence type="ECO:0000256" key="7">
    <source>
        <dbReference type="ARBA" id="ARBA00023136"/>
    </source>
</evidence>
<evidence type="ECO:0000256" key="3">
    <source>
        <dbReference type="ARBA" id="ARBA00022448"/>
    </source>
</evidence>
<evidence type="ECO:0000256" key="10">
    <source>
        <dbReference type="SAM" id="Phobius"/>
    </source>
</evidence>
<dbReference type="PRINTS" id="PR01307">
    <property type="entry name" value="P2XRECEPTOR"/>
</dbReference>
<dbReference type="InterPro" id="IPR059116">
    <property type="entry name" value="P2X_receptor"/>
</dbReference>
<keyword evidence="9" id="KW-0407">Ion channel</keyword>